<dbReference type="KEGG" id="rlc:K227x_31250"/>
<reference evidence="1 2" key="1">
    <citation type="submission" date="2019-02" db="EMBL/GenBank/DDBJ databases">
        <title>Deep-cultivation of Planctomycetes and their phenomic and genomic characterization uncovers novel biology.</title>
        <authorList>
            <person name="Wiegand S."/>
            <person name="Jogler M."/>
            <person name="Boedeker C."/>
            <person name="Pinto D."/>
            <person name="Vollmers J."/>
            <person name="Rivas-Marin E."/>
            <person name="Kohn T."/>
            <person name="Peeters S.H."/>
            <person name="Heuer A."/>
            <person name="Rast P."/>
            <person name="Oberbeckmann S."/>
            <person name="Bunk B."/>
            <person name="Jeske O."/>
            <person name="Meyerdierks A."/>
            <person name="Storesund J.E."/>
            <person name="Kallscheuer N."/>
            <person name="Luecker S."/>
            <person name="Lage O.M."/>
            <person name="Pohl T."/>
            <person name="Merkel B.J."/>
            <person name="Hornburger P."/>
            <person name="Mueller R.-W."/>
            <person name="Bruemmer F."/>
            <person name="Labrenz M."/>
            <person name="Spormann A.M."/>
            <person name="Op den Camp H."/>
            <person name="Overmann J."/>
            <person name="Amann R."/>
            <person name="Jetten M.S.M."/>
            <person name="Mascher T."/>
            <person name="Medema M.H."/>
            <person name="Devos D.P."/>
            <person name="Kaster A.-K."/>
            <person name="Ovreas L."/>
            <person name="Rohde M."/>
            <person name="Galperin M.Y."/>
            <person name="Jogler C."/>
        </authorList>
    </citation>
    <scope>NUCLEOTIDE SEQUENCE [LARGE SCALE GENOMIC DNA]</scope>
    <source>
        <strain evidence="1 2">K22_7</strain>
    </source>
</reference>
<gene>
    <name evidence="1" type="ORF">K227x_31250</name>
</gene>
<evidence type="ECO:0000313" key="2">
    <source>
        <dbReference type="Proteomes" id="UP000318538"/>
    </source>
</evidence>
<name>A0A517NC75_9BACT</name>
<dbReference type="AlphaFoldDB" id="A0A517NC75"/>
<dbReference type="EMBL" id="CP036525">
    <property type="protein sequence ID" value="QDT04730.1"/>
    <property type="molecule type" value="Genomic_DNA"/>
</dbReference>
<sequence length="91" mass="10313">MLYSALCLLVLIGSPSRMQFEGSAQPELDSTIEPGKGDDEKRMLYLPLYRGPVHRQRKSIRALTPRHSARGNWICCRVESASGKWKRSQPV</sequence>
<protein>
    <submittedName>
        <fullName evidence="1">Uncharacterized protein</fullName>
    </submittedName>
</protein>
<accession>A0A517NC75</accession>
<proteinExistence type="predicted"/>
<organism evidence="1 2">
    <name type="scientific">Rubripirellula lacrimiformis</name>
    <dbReference type="NCBI Taxonomy" id="1930273"/>
    <lineage>
        <taxon>Bacteria</taxon>
        <taxon>Pseudomonadati</taxon>
        <taxon>Planctomycetota</taxon>
        <taxon>Planctomycetia</taxon>
        <taxon>Pirellulales</taxon>
        <taxon>Pirellulaceae</taxon>
        <taxon>Rubripirellula</taxon>
    </lineage>
</organism>
<keyword evidence="2" id="KW-1185">Reference proteome</keyword>
<dbReference type="Proteomes" id="UP000318538">
    <property type="component" value="Chromosome"/>
</dbReference>
<evidence type="ECO:0000313" key="1">
    <source>
        <dbReference type="EMBL" id="QDT04730.1"/>
    </source>
</evidence>